<dbReference type="GO" id="GO:0003755">
    <property type="term" value="F:peptidyl-prolyl cis-trans isomerase activity"/>
    <property type="evidence" value="ECO:0007669"/>
    <property type="project" value="UniProtKB-UniRule"/>
</dbReference>
<keyword evidence="10" id="KW-1185">Reference proteome</keyword>
<evidence type="ECO:0000256" key="4">
    <source>
        <dbReference type="ARBA" id="ARBA00023235"/>
    </source>
</evidence>
<sequence>MLPTVLLLALTTSGVALPAPPDTLRTPGGVQYVLRAPGQGAPAGPRAVVRVHYTGFLPNGKFFETSATDRRPLRVRLGRGEVIPGWDELLPLLPQGARVWTRIPARLAYGAEGQRDPDDTTKYRIPPDTDLVFELEIVRVN</sequence>
<dbReference type="EC" id="5.2.1.8" evidence="6"/>
<dbReference type="Gene3D" id="3.10.50.40">
    <property type="match status" value="1"/>
</dbReference>
<dbReference type="Proteomes" id="UP000305517">
    <property type="component" value="Unassembled WGS sequence"/>
</dbReference>
<feature type="signal peptide" evidence="7">
    <location>
        <begin position="1"/>
        <end position="18"/>
    </location>
</feature>
<comment type="similarity">
    <text evidence="2 6">Belongs to the FKBP-type PPIase family.</text>
</comment>
<dbReference type="PROSITE" id="PS50059">
    <property type="entry name" value="FKBP_PPIASE"/>
    <property type="match status" value="1"/>
</dbReference>
<dbReference type="Pfam" id="PF00254">
    <property type="entry name" value="FKBP_C"/>
    <property type="match status" value="1"/>
</dbReference>
<evidence type="ECO:0000313" key="9">
    <source>
        <dbReference type="EMBL" id="TLM88575.1"/>
    </source>
</evidence>
<evidence type="ECO:0000256" key="3">
    <source>
        <dbReference type="ARBA" id="ARBA00023110"/>
    </source>
</evidence>
<feature type="chain" id="PRO_5024462264" description="Peptidyl-prolyl cis-trans isomerase" evidence="7">
    <location>
        <begin position="19"/>
        <end position="141"/>
    </location>
</feature>
<evidence type="ECO:0000259" key="8">
    <source>
        <dbReference type="PROSITE" id="PS50059"/>
    </source>
</evidence>
<keyword evidence="7" id="KW-0732">Signal</keyword>
<feature type="domain" description="PPIase FKBP-type" evidence="8">
    <location>
        <begin position="46"/>
        <end position="141"/>
    </location>
</feature>
<dbReference type="SUPFAM" id="SSF54534">
    <property type="entry name" value="FKBP-like"/>
    <property type="match status" value="1"/>
</dbReference>
<gene>
    <name evidence="9" type="ORF">FDY95_23795</name>
</gene>
<dbReference type="OrthoDB" id="9814548at2"/>
<dbReference type="EMBL" id="VAJM01000017">
    <property type="protein sequence ID" value="TLM88575.1"/>
    <property type="molecule type" value="Genomic_DNA"/>
</dbReference>
<accession>A0A5R8WJE3</accession>
<protein>
    <recommendedName>
        <fullName evidence="6">Peptidyl-prolyl cis-trans isomerase</fullName>
        <ecNumber evidence="6">5.2.1.8</ecNumber>
    </recommendedName>
</protein>
<proteinExistence type="inferred from homology"/>
<evidence type="ECO:0000313" key="10">
    <source>
        <dbReference type="Proteomes" id="UP000305517"/>
    </source>
</evidence>
<keyword evidence="4 5" id="KW-0413">Isomerase</keyword>
<dbReference type="InterPro" id="IPR001179">
    <property type="entry name" value="PPIase_FKBP_dom"/>
</dbReference>
<dbReference type="InterPro" id="IPR046357">
    <property type="entry name" value="PPIase_dom_sf"/>
</dbReference>
<comment type="caution">
    <text evidence="9">The sequence shown here is derived from an EMBL/GenBank/DDBJ whole genome shotgun (WGS) entry which is preliminary data.</text>
</comment>
<dbReference type="RefSeq" id="WP_138081838.1">
    <property type="nucleotide sequence ID" value="NZ_VAJM01000017.1"/>
</dbReference>
<evidence type="ECO:0000256" key="6">
    <source>
        <dbReference type="RuleBase" id="RU003915"/>
    </source>
</evidence>
<evidence type="ECO:0000256" key="1">
    <source>
        <dbReference type="ARBA" id="ARBA00000971"/>
    </source>
</evidence>
<evidence type="ECO:0000256" key="5">
    <source>
        <dbReference type="PROSITE-ProRule" id="PRU00277"/>
    </source>
</evidence>
<keyword evidence="3 5" id="KW-0697">Rotamase</keyword>
<name>A0A5R8WJE3_9BACT</name>
<evidence type="ECO:0000256" key="7">
    <source>
        <dbReference type="SAM" id="SignalP"/>
    </source>
</evidence>
<dbReference type="AlphaFoldDB" id="A0A5R8WJE3"/>
<dbReference type="PANTHER" id="PTHR43811:SF23">
    <property type="entry name" value="FKBP-TYPE 22 KDA PEPTIDYL-PROLYL CIS-TRANS ISOMERASE"/>
    <property type="match status" value="1"/>
</dbReference>
<organism evidence="9 10">
    <name type="scientific">Hymenobacter jeollabukensis</name>
    <dbReference type="NCBI Taxonomy" id="2025313"/>
    <lineage>
        <taxon>Bacteria</taxon>
        <taxon>Pseudomonadati</taxon>
        <taxon>Bacteroidota</taxon>
        <taxon>Cytophagia</taxon>
        <taxon>Cytophagales</taxon>
        <taxon>Hymenobacteraceae</taxon>
        <taxon>Hymenobacter</taxon>
    </lineage>
</organism>
<evidence type="ECO:0000256" key="2">
    <source>
        <dbReference type="ARBA" id="ARBA00006577"/>
    </source>
</evidence>
<dbReference type="PANTHER" id="PTHR43811">
    <property type="entry name" value="FKBP-TYPE PEPTIDYL-PROLYL CIS-TRANS ISOMERASE FKPA"/>
    <property type="match status" value="1"/>
</dbReference>
<reference evidence="9 10" key="1">
    <citation type="submission" date="2019-05" db="EMBL/GenBank/DDBJ databases">
        <title>Hymenobacter edaphi sp. nov., isolated from abandoned arsenic-contaminated farmland soil.</title>
        <authorList>
            <person name="Nie L."/>
        </authorList>
    </citation>
    <scope>NUCLEOTIDE SEQUENCE [LARGE SCALE GENOMIC DNA]</scope>
    <source>
        <strain evidence="9 10">1-3-3-8</strain>
    </source>
</reference>
<comment type="catalytic activity">
    <reaction evidence="1 5 6">
        <text>[protein]-peptidylproline (omega=180) = [protein]-peptidylproline (omega=0)</text>
        <dbReference type="Rhea" id="RHEA:16237"/>
        <dbReference type="Rhea" id="RHEA-COMP:10747"/>
        <dbReference type="Rhea" id="RHEA-COMP:10748"/>
        <dbReference type="ChEBI" id="CHEBI:83833"/>
        <dbReference type="ChEBI" id="CHEBI:83834"/>
        <dbReference type="EC" id="5.2.1.8"/>
    </reaction>
</comment>